<feature type="transmembrane region" description="Helical" evidence="9">
    <location>
        <begin position="31"/>
        <end position="50"/>
    </location>
</feature>
<keyword evidence="3 9" id="KW-0812">Transmembrane</keyword>
<protein>
    <recommendedName>
        <fullName evidence="8">Ancillary SecYEG translocon subunit</fullName>
    </recommendedName>
</protein>
<dbReference type="InterPro" id="IPR018704">
    <property type="entry name" value="SecYEG/CpoB_TPR"/>
</dbReference>
<comment type="similarity">
    <text evidence="7">Belongs to the YfgM family.</text>
</comment>
<evidence type="ECO:0000259" key="10">
    <source>
        <dbReference type="Pfam" id="PF09976"/>
    </source>
</evidence>
<dbReference type="InterPro" id="IPR026039">
    <property type="entry name" value="YfgM"/>
</dbReference>
<keyword evidence="4 9" id="KW-1133">Transmembrane helix</keyword>
<evidence type="ECO:0000256" key="5">
    <source>
        <dbReference type="ARBA" id="ARBA00023136"/>
    </source>
</evidence>
<organism evidence="11 12">
    <name type="scientific">Candidatus Magnetaquiglobus chichijimensis</name>
    <dbReference type="NCBI Taxonomy" id="3141448"/>
    <lineage>
        <taxon>Bacteria</taxon>
        <taxon>Pseudomonadati</taxon>
        <taxon>Pseudomonadota</taxon>
        <taxon>Magnetococcia</taxon>
        <taxon>Magnetococcales</taxon>
        <taxon>Candidatus Magnetaquicoccaceae</taxon>
        <taxon>Candidatus Magnetaquiglobus</taxon>
    </lineage>
</organism>
<comment type="caution">
    <text evidence="11">The sequence shown here is derived from an EMBL/GenBank/DDBJ whole genome shotgun (WGS) entry which is preliminary data.</text>
</comment>
<evidence type="ECO:0000313" key="11">
    <source>
        <dbReference type="EMBL" id="GAB0058405.1"/>
    </source>
</evidence>
<evidence type="ECO:0000256" key="9">
    <source>
        <dbReference type="SAM" id="Phobius"/>
    </source>
</evidence>
<dbReference type="RefSeq" id="WP_420906077.1">
    <property type="nucleotide sequence ID" value="NZ_BAAFGK010000004.1"/>
</dbReference>
<sequence>MAQIEIQGIFEEVDEQLEVENAARMWMKYKVWIFGGLILLFVGLFAYVGWTEYQKKRDQEVAQRYLTALDGLSDADETAGRKGLAEVAATYGDHGYALLARFAEARILAREGKTEEAALMLEEVAAMAKPPLKNLAIMQAAFVISDDPKRALRRLENIPRDSVFKPHALELAGVLTAGQGDAPGALALYKDALSLKPEGSLRKRLERRIQRMGG</sequence>
<evidence type="ECO:0000256" key="7">
    <source>
        <dbReference type="ARBA" id="ARBA00024197"/>
    </source>
</evidence>
<evidence type="ECO:0000256" key="3">
    <source>
        <dbReference type="ARBA" id="ARBA00022692"/>
    </source>
</evidence>
<feature type="domain" description="Ancillary SecYEG translocon subunit/Cell division coordinator CpoB TPR" evidence="10">
    <location>
        <begin position="26"/>
        <end position="209"/>
    </location>
</feature>
<accession>A0ABQ0CC29</accession>
<keyword evidence="6" id="KW-0143">Chaperone</keyword>
<dbReference type="InterPro" id="IPR011990">
    <property type="entry name" value="TPR-like_helical_dom_sf"/>
</dbReference>
<keyword evidence="5 9" id="KW-0472">Membrane</keyword>
<dbReference type="Pfam" id="PF09976">
    <property type="entry name" value="TPR_21"/>
    <property type="match status" value="1"/>
</dbReference>
<evidence type="ECO:0000256" key="6">
    <source>
        <dbReference type="ARBA" id="ARBA00023186"/>
    </source>
</evidence>
<keyword evidence="12" id="KW-1185">Reference proteome</keyword>
<comment type="subcellular location">
    <subcellularLocation>
        <location evidence="1">Cell membrane</location>
        <topology evidence="1">Single-pass type II membrane protein</topology>
    </subcellularLocation>
</comment>
<proteinExistence type="inferred from homology"/>
<dbReference type="Gene3D" id="1.25.40.10">
    <property type="entry name" value="Tetratricopeptide repeat domain"/>
    <property type="match status" value="1"/>
</dbReference>
<dbReference type="Proteomes" id="UP001628193">
    <property type="component" value="Unassembled WGS sequence"/>
</dbReference>
<evidence type="ECO:0000313" key="12">
    <source>
        <dbReference type="Proteomes" id="UP001628193"/>
    </source>
</evidence>
<dbReference type="PANTHER" id="PTHR38035">
    <property type="entry name" value="UPF0070 PROTEIN YFGM"/>
    <property type="match status" value="1"/>
</dbReference>
<dbReference type="PANTHER" id="PTHR38035:SF1">
    <property type="entry name" value="ANCILLARY SECYEG TRANSLOCON SUBUNIT"/>
    <property type="match status" value="1"/>
</dbReference>
<evidence type="ECO:0000256" key="2">
    <source>
        <dbReference type="ARBA" id="ARBA00022475"/>
    </source>
</evidence>
<dbReference type="EMBL" id="BAAFGK010000004">
    <property type="protein sequence ID" value="GAB0058405.1"/>
    <property type="molecule type" value="Genomic_DNA"/>
</dbReference>
<name>A0ABQ0CC29_9PROT</name>
<evidence type="ECO:0000256" key="8">
    <source>
        <dbReference type="ARBA" id="ARBA00024235"/>
    </source>
</evidence>
<reference evidence="11 12" key="1">
    <citation type="submission" date="2024-09" db="EMBL/GenBank/DDBJ databases">
        <title>Draft genome sequence of Candidatus Magnetaquicoccaceae bacterium FCR-1.</title>
        <authorList>
            <person name="Shimoshige H."/>
            <person name="Shimamura S."/>
            <person name="Taoka A."/>
            <person name="Kobayashi H."/>
            <person name="Maekawa T."/>
        </authorList>
    </citation>
    <scope>NUCLEOTIDE SEQUENCE [LARGE SCALE GENOMIC DNA]</scope>
    <source>
        <strain evidence="11 12">FCR-1</strain>
    </source>
</reference>
<keyword evidence="2" id="KW-1003">Cell membrane</keyword>
<evidence type="ECO:0000256" key="4">
    <source>
        <dbReference type="ARBA" id="ARBA00022989"/>
    </source>
</evidence>
<gene>
    <name evidence="11" type="ORF">SIID45300_02754</name>
</gene>
<evidence type="ECO:0000256" key="1">
    <source>
        <dbReference type="ARBA" id="ARBA00004401"/>
    </source>
</evidence>
<dbReference type="SUPFAM" id="SSF48452">
    <property type="entry name" value="TPR-like"/>
    <property type="match status" value="1"/>
</dbReference>